<dbReference type="Gene3D" id="3.40.50.300">
    <property type="entry name" value="P-loop containing nucleotide triphosphate hydrolases"/>
    <property type="match status" value="1"/>
</dbReference>
<dbReference type="Pfam" id="PF13238">
    <property type="entry name" value="AAA_18"/>
    <property type="match status" value="1"/>
</dbReference>
<dbReference type="Proteomes" id="UP001171902">
    <property type="component" value="Unassembled WGS sequence"/>
</dbReference>
<organism evidence="1 2">
    <name type="scientific">Glycomyces tritici</name>
    <dbReference type="NCBI Taxonomy" id="2665176"/>
    <lineage>
        <taxon>Bacteria</taxon>
        <taxon>Bacillati</taxon>
        <taxon>Actinomycetota</taxon>
        <taxon>Actinomycetes</taxon>
        <taxon>Glycomycetales</taxon>
        <taxon>Glycomycetaceae</taxon>
        <taxon>Glycomyces</taxon>
    </lineage>
</organism>
<keyword evidence="2" id="KW-1185">Reference proteome</keyword>
<protein>
    <submittedName>
        <fullName evidence="1">AAA family ATPase</fullName>
    </submittedName>
</protein>
<evidence type="ECO:0000313" key="2">
    <source>
        <dbReference type="Proteomes" id="UP001171902"/>
    </source>
</evidence>
<comment type="caution">
    <text evidence="1">The sequence shown here is derived from an EMBL/GenBank/DDBJ whole genome shotgun (WGS) entry which is preliminary data.</text>
</comment>
<sequence length="170" mass="18205">MDTELAPLYAVSGAPGAGKTSVQAGLLAAGNGLVVMDIDELLEDSALLGVPIAVPEAAPVWPAYGRMWRRIIDMTRRSGHPVVFLSPSIPSELRSATGYLLLDCDDEIRADRLRARGWHAAQVESALRDARAYRPLFDTVVRTDDADPKAVAARILDWTRSIGAAAAGRA</sequence>
<evidence type="ECO:0000313" key="1">
    <source>
        <dbReference type="EMBL" id="MDN3240789.1"/>
    </source>
</evidence>
<gene>
    <name evidence="1" type="ORF">QWI33_13720</name>
</gene>
<proteinExistence type="predicted"/>
<dbReference type="SUPFAM" id="SSF52540">
    <property type="entry name" value="P-loop containing nucleoside triphosphate hydrolases"/>
    <property type="match status" value="1"/>
</dbReference>
<name>A0ABT7YQ67_9ACTN</name>
<dbReference type="RefSeq" id="WP_289957704.1">
    <property type="nucleotide sequence ID" value="NZ_JAUEMJ010000003.1"/>
</dbReference>
<dbReference type="EMBL" id="JAUEMJ010000003">
    <property type="protein sequence ID" value="MDN3240789.1"/>
    <property type="molecule type" value="Genomic_DNA"/>
</dbReference>
<dbReference type="InterPro" id="IPR027417">
    <property type="entry name" value="P-loop_NTPase"/>
</dbReference>
<reference evidence="1" key="1">
    <citation type="submission" date="2023-06" db="EMBL/GenBank/DDBJ databases">
        <title>Gycomyces niveus sp.nov., a novel actinomycete isolated from soil in Shouguang.</title>
        <authorList>
            <person name="Yang X."/>
            <person name="Zhao J."/>
        </authorList>
    </citation>
    <scope>NUCLEOTIDE SEQUENCE</scope>
    <source>
        <strain evidence="1">NEAU C2</strain>
    </source>
</reference>
<accession>A0ABT7YQ67</accession>